<dbReference type="EMBL" id="CAXITT010000497">
    <property type="protein sequence ID" value="CAL1542636.1"/>
    <property type="molecule type" value="Genomic_DNA"/>
</dbReference>
<name>A0AAV2I7W1_LYMST</name>
<sequence>MNPDPRNSSCSNYLNFRSIEQNSLDSPVWYLDMFGFTSNVRFWDRKGACLKAFLDLSFVNWSRLESAGRFTLRLTVTLLDTEGVAPDRLLGEKLYKYDGDRKAIDEWSRALLTVKLKPKEMKELGLPVDFHTLAIRYDAAIVY</sequence>
<comment type="caution">
    <text evidence="1">The sequence shown here is derived from an EMBL/GenBank/DDBJ whole genome shotgun (WGS) entry which is preliminary data.</text>
</comment>
<evidence type="ECO:0000313" key="2">
    <source>
        <dbReference type="Proteomes" id="UP001497497"/>
    </source>
</evidence>
<keyword evidence="2" id="KW-1185">Reference proteome</keyword>
<reference evidence="1 2" key="1">
    <citation type="submission" date="2024-04" db="EMBL/GenBank/DDBJ databases">
        <authorList>
            <consortium name="Genoscope - CEA"/>
            <person name="William W."/>
        </authorList>
    </citation>
    <scope>NUCLEOTIDE SEQUENCE [LARGE SCALE GENOMIC DNA]</scope>
</reference>
<dbReference type="AlphaFoldDB" id="A0AAV2I7W1"/>
<accession>A0AAV2I7W1</accession>
<proteinExistence type="predicted"/>
<protein>
    <recommendedName>
        <fullName evidence="3">MATH domain-containing protein</fullName>
    </recommendedName>
</protein>
<dbReference type="Proteomes" id="UP001497497">
    <property type="component" value="Unassembled WGS sequence"/>
</dbReference>
<organism evidence="1 2">
    <name type="scientific">Lymnaea stagnalis</name>
    <name type="common">Great pond snail</name>
    <name type="synonym">Helix stagnalis</name>
    <dbReference type="NCBI Taxonomy" id="6523"/>
    <lineage>
        <taxon>Eukaryota</taxon>
        <taxon>Metazoa</taxon>
        <taxon>Spiralia</taxon>
        <taxon>Lophotrochozoa</taxon>
        <taxon>Mollusca</taxon>
        <taxon>Gastropoda</taxon>
        <taxon>Heterobranchia</taxon>
        <taxon>Euthyneura</taxon>
        <taxon>Panpulmonata</taxon>
        <taxon>Hygrophila</taxon>
        <taxon>Lymnaeoidea</taxon>
        <taxon>Lymnaeidae</taxon>
        <taxon>Lymnaea</taxon>
    </lineage>
</organism>
<evidence type="ECO:0000313" key="1">
    <source>
        <dbReference type="EMBL" id="CAL1542636.1"/>
    </source>
</evidence>
<gene>
    <name evidence="1" type="ORF">GSLYS_00016170001</name>
</gene>
<evidence type="ECO:0008006" key="3">
    <source>
        <dbReference type="Google" id="ProtNLM"/>
    </source>
</evidence>